<dbReference type="AlphaFoldDB" id="A0A0C1ZX20"/>
<gene>
    <name evidence="1" type="ORF">DB30_05361</name>
</gene>
<dbReference type="RefSeq" id="WP_052551184.1">
    <property type="nucleotide sequence ID" value="NZ_JMCC02000049.1"/>
</dbReference>
<dbReference type="Gene3D" id="3.10.450.50">
    <property type="match status" value="1"/>
</dbReference>
<name>A0A0C1ZX20_9BACT</name>
<evidence type="ECO:0000313" key="2">
    <source>
        <dbReference type="Proteomes" id="UP000031599"/>
    </source>
</evidence>
<organism evidence="1 2">
    <name type="scientific">Enhygromyxa salina</name>
    <dbReference type="NCBI Taxonomy" id="215803"/>
    <lineage>
        <taxon>Bacteria</taxon>
        <taxon>Pseudomonadati</taxon>
        <taxon>Myxococcota</taxon>
        <taxon>Polyangia</taxon>
        <taxon>Nannocystales</taxon>
        <taxon>Nannocystaceae</taxon>
        <taxon>Enhygromyxa</taxon>
    </lineage>
</organism>
<sequence length="170" mass="18894">MPNTNHKKGDQHRDVRRAEESDLADRVRAEVEALHEFFVAWFTGAVADDDDVFQRGFARRFDPGFVLIPPAGNLVTLAGLTKAIRGGHGANPAFRIAIRDVVLRREIPGVAVVTYQEWQRNAQASTPADNGRISTALLRPEPVAPGGFAWLHVHECWLPTEVMRAGPYDF</sequence>
<dbReference type="InterPro" id="IPR032710">
    <property type="entry name" value="NTF2-like_dom_sf"/>
</dbReference>
<protein>
    <recommendedName>
        <fullName evidence="3">DUF4440 domain-containing protein</fullName>
    </recommendedName>
</protein>
<dbReference type="EMBL" id="JMCC02000049">
    <property type="protein sequence ID" value="KIG15613.1"/>
    <property type="molecule type" value="Genomic_DNA"/>
</dbReference>
<accession>A0A0C1ZX20</accession>
<dbReference type="SUPFAM" id="SSF54427">
    <property type="entry name" value="NTF2-like"/>
    <property type="match status" value="1"/>
</dbReference>
<proteinExistence type="predicted"/>
<evidence type="ECO:0008006" key="3">
    <source>
        <dbReference type="Google" id="ProtNLM"/>
    </source>
</evidence>
<evidence type="ECO:0000313" key="1">
    <source>
        <dbReference type="EMBL" id="KIG15613.1"/>
    </source>
</evidence>
<comment type="caution">
    <text evidence="1">The sequence shown here is derived from an EMBL/GenBank/DDBJ whole genome shotgun (WGS) entry which is preliminary data.</text>
</comment>
<dbReference type="Proteomes" id="UP000031599">
    <property type="component" value="Unassembled WGS sequence"/>
</dbReference>
<reference evidence="1 2" key="1">
    <citation type="submission" date="2014-12" db="EMBL/GenBank/DDBJ databases">
        <title>Genome assembly of Enhygromyxa salina DSM 15201.</title>
        <authorList>
            <person name="Sharma G."/>
            <person name="Subramanian S."/>
        </authorList>
    </citation>
    <scope>NUCLEOTIDE SEQUENCE [LARGE SCALE GENOMIC DNA]</scope>
    <source>
        <strain evidence="1 2">DSM 15201</strain>
    </source>
</reference>